<name>A0A1I4XZ22_9PROT</name>
<organism evidence="1 2">
    <name type="scientific">Nitrosospira briensis</name>
    <dbReference type="NCBI Taxonomy" id="35799"/>
    <lineage>
        <taxon>Bacteria</taxon>
        <taxon>Pseudomonadati</taxon>
        <taxon>Pseudomonadota</taxon>
        <taxon>Betaproteobacteria</taxon>
        <taxon>Nitrosomonadales</taxon>
        <taxon>Nitrosomonadaceae</taxon>
        <taxon>Nitrosospira</taxon>
    </lineage>
</organism>
<dbReference type="AlphaFoldDB" id="A0A1I4XZ22"/>
<dbReference type="OrthoDB" id="8565252at2"/>
<dbReference type="Proteomes" id="UP000183107">
    <property type="component" value="Unassembled WGS sequence"/>
</dbReference>
<dbReference type="STRING" id="1266925.GCA_000619905_00461"/>
<keyword evidence="2" id="KW-1185">Reference proteome</keyword>
<reference evidence="2" key="1">
    <citation type="submission" date="2016-10" db="EMBL/GenBank/DDBJ databases">
        <authorList>
            <person name="Varghese N."/>
        </authorList>
    </citation>
    <scope>NUCLEOTIDE SEQUENCE [LARGE SCALE GENOMIC DNA]</scope>
    <source>
        <strain evidence="2">Nsp8</strain>
    </source>
</reference>
<evidence type="ECO:0000313" key="1">
    <source>
        <dbReference type="EMBL" id="SFN31128.1"/>
    </source>
</evidence>
<gene>
    <name evidence="1" type="ORF">SAMN05216386_0410</name>
</gene>
<evidence type="ECO:0000313" key="2">
    <source>
        <dbReference type="Proteomes" id="UP000183107"/>
    </source>
</evidence>
<accession>A0A1I4XZ22</accession>
<dbReference type="RefSeq" id="WP_074794030.1">
    <property type="nucleotide sequence ID" value="NZ_FOVJ01000001.1"/>
</dbReference>
<sequence length="98" mass="10846">MPKSVRKKLKSLKPLKGDDRDRMARLFEEITGKVQEMSTIMNRLHGTPVQWSNFRISSSGATDTDGPFVLIVVCNEETGECGCYDHEAGTCGPCPDLN</sequence>
<dbReference type="EMBL" id="FOVJ01000001">
    <property type="protein sequence ID" value="SFN31128.1"/>
    <property type="molecule type" value="Genomic_DNA"/>
</dbReference>
<proteinExistence type="predicted"/>
<protein>
    <submittedName>
        <fullName evidence="1">Uncharacterized protein</fullName>
    </submittedName>
</protein>